<dbReference type="AlphaFoldDB" id="Q144X8"/>
<proteinExistence type="predicted"/>
<sequence>MNSAGRRDFHMEPILLQNLLNKSTRKGPFQEPYSGPVSARSGLFSRHEQQKRFATDCLLSNIKIKNKAKIQMHHKSTAPQTHLDIFLRICPSCDRSYGLCLLTVIVFKPSLLHVPADTEHSRVTRHD</sequence>
<evidence type="ECO:0000313" key="2">
    <source>
        <dbReference type="Proteomes" id="UP000001817"/>
    </source>
</evidence>
<dbReference type="KEGG" id="bxe:Bxe_A4507"/>
<keyword evidence="2" id="KW-1185">Reference proteome</keyword>
<name>Q144X8_PARXL</name>
<organism evidence="1 2">
    <name type="scientific">Paraburkholderia xenovorans (strain LB400)</name>
    <dbReference type="NCBI Taxonomy" id="266265"/>
    <lineage>
        <taxon>Bacteria</taxon>
        <taxon>Pseudomonadati</taxon>
        <taxon>Pseudomonadota</taxon>
        <taxon>Betaproteobacteria</taxon>
        <taxon>Burkholderiales</taxon>
        <taxon>Burkholderiaceae</taxon>
        <taxon>Paraburkholderia</taxon>
    </lineage>
</organism>
<dbReference type="Proteomes" id="UP000001817">
    <property type="component" value="Chromosome 1"/>
</dbReference>
<dbReference type="EMBL" id="CP000270">
    <property type="protein sequence ID" value="ABE29111.1"/>
    <property type="molecule type" value="Genomic_DNA"/>
</dbReference>
<evidence type="ECO:0000313" key="1">
    <source>
        <dbReference type="EMBL" id="ABE29111.1"/>
    </source>
</evidence>
<protein>
    <submittedName>
        <fullName evidence="1">Uncharacterized protein</fullName>
    </submittedName>
</protein>
<accession>Q144X8</accession>
<dbReference type="STRING" id="266265.Bxe_A4507"/>
<gene>
    <name evidence="1" type="ORF">Bxe_A4507</name>
</gene>
<reference evidence="1 2" key="1">
    <citation type="journal article" date="2006" name="Proc. Natl. Acad. Sci. U.S.A.">
        <title>Burkholderia xenovorans LB400 harbors a multi-replicon, 9.73-Mbp genome shaped for versatility.</title>
        <authorList>
            <person name="Chain P.S."/>
            <person name="Denef V.J."/>
            <person name="Konstantinidis K.T."/>
            <person name="Vergez L.M."/>
            <person name="Agullo L."/>
            <person name="Reyes V.L."/>
            <person name="Hauser L."/>
            <person name="Cordova M."/>
            <person name="Gomez L."/>
            <person name="Gonzalez M."/>
            <person name="Land M."/>
            <person name="Lao V."/>
            <person name="Larimer F."/>
            <person name="LiPuma J.J."/>
            <person name="Mahenthiralingam E."/>
            <person name="Malfatti S.A."/>
            <person name="Marx C.J."/>
            <person name="Parnell J.J."/>
            <person name="Ramette A."/>
            <person name="Richardson P."/>
            <person name="Seeger M."/>
            <person name="Smith D."/>
            <person name="Spilker T."/>
            <person name="Sul W.J."/>
            <person name="Tsoi T.V."/>
            <person name="Ulrich L.E."/>
            <person name="Zhulin I.B."/>
            <person name="Tiedje J.M."/>
        </authorList>
    </citation>
    <scope>NUCLEOTIDE SEQUENCE [LARGE SCALE GENOMIC DNA]</scope>
    <source>
        <strain evidence="1 2">LB400</strain>
    </source>
</reference>